<dbReference type="EMBL" id="JAVREO010000003">
    <property type="protein sequence ID" value="MDT0266004.1"/>
    <property type="molecule type" value="Genomic_DNA"/>
</dbReference>
<feature type="transmembrane region" description="Helical" evidence="2">
    <location>
        <begin position="184"/>
        <end position="206"/>
    </location>
</feature>
<proteinExistence type="predicted"/>
<evidence type="ECO:0000256" key="1">
    <source>
        <dbReference type="SAM" id="MobiDB-lite"/>
    </source>
</evidence>
<keyword evidence="4" id="KW-1185">Reference proteome</keyword>
<feature type="transmembrane region" description="Helical" evidence="2">
    <location>
        <begin position="43"/>
        <end position="62"/>
    </location>
</feature>
<feature type="region of interest" description="Disordered" evidence="1">
    <location>
        <begin position="1"/>
        <end position="22"/>
    </location>
</feature>
<name>A0ABU2JMS5_9ACTN</name>
<evidence type="ECO:0000313" key="4">
    <source>
        <dbReference type="Proteomes" id="UP001183410"/>
    </source>
</evidence>
<dbReference type="Proteomes" id="UP001183410">
    <property type="component" value="Unassembled WGS sequence"/>
</dbReference>
<sequence length="341" mass="35738">MSTATRTAPQGDPGARAAAPRPGLRARLRPHGMVWLVWRQHRAGLWTVLALAAATTGALLWVRGDLADTLAANPLVAGEDFDMALVPHVDRIDLVGLALTFVPLLIGVFLGAPLFAGDLESGTAKLVGVQSSSSRRWLLTKLGTAAAVACLGAVAVGLAFRGWWDLISAWGIGPTFETTQVFDSTGPVLVAMTLLALLIGATVGLYLRRTLPAMVVTLGILVALKIAWEPFRLAFGSTTTVTTSDGTASGPPRPPDGAVHLDTFRLAADGGSHDGESCVPPGQVEPDDAWCEESQEIVGWSVEYLPLSQLAPMQWLSAAALGAVALGVGVLLRHAARRALR</sequence>
<feature type="transmembrane region" description="Helical" evidence="2">
    <location>
        <begin position="211"/>
        <end position="228"/>
    </location>
</feature>
<evidence type="ECO:0000256" key="2">
    <source>
        <dbReference type="SAM" id="Phobius"/>
    </source>
</evidence>
<keyword evidence="2" id="KW-0812">Transmembrane</keyword>
<reference evidence="4" key="1">
    <citation type="submission" date="2023-07" db="EMBL/GenBank/DDBJ databases">
        <title>30 novel species of actinomycetes from the DSMZ collection.</title>
        <authorList>
            <person name="Nouioui I."/>
        </authorList>
    </citation>
    <scope>NUCLEOTIDE SEQUENCE [LARGE SCALE GENOMIC DNA]</scope>
    <source>
        <strain evidence="4">DSM 44915</strain>
    </source>
</reference>
<dbReference type="RefSeq" id="WP_311665918.1">
    <property type="nucleotide sequence ID" value="NZ_JAVREO010000003.1"/>
</dbReference>
<comment type="caution">
    <text evidence="3">The sequence shown here is derived from an EMBL/GenBank/DDBJ whole genome shotgun (WGS) entry which is preliminary data.</text>
</comment>
<keyword evidence="2" id="KW-0472">Membrane</keyword>
<organism evidence="3 4">
    <name type="scientific">Streptomyces chisholmiae</name>
    <dbReference type="NCBI Taxonomy" id="3075540"/>
    <lineage>
        <taxon>Bacteria</taxon>
        <taxon>Bacillati</taxon>
        <taxon>Actinomycetota</taxon>
        <taxon>Actinomycetes</taxon>
        <taxon>Kitasatosporales</taxon>
        <taxon>Streptomycetaceae</taxon>
        <taxon>Streptomyces</taxon>
    </lineage>
</organism>
<gene>
    <name evidence="3" type="ORF">RM844_06820</name>
</gene>
<protein>
    <submittedName>
        <fullName evidence="3">ABC transporter permease</fullName>
    </submittedName>
</protein>
<keyword evidence="2" id="KW-1133">Transmembrane helix</keyword>
<feature type="transmembrane region" description="Helical" evidence="2">
    <location>
        <begin position="94"/>
        <end position="117"/>
    </location>
</feature>
<evidence type="ECO:0000313" key="3">
    <source>
        <dbReference type="EMBL" id="MDT0266004.1"/>
    </source>
</evidence>
<feature type="compositionally biased region" description="Low complexity" evidence="1">
    <location>
        <begin position="13"/>
        <end position="22"/>
    </location>
</feature>
<feature type="transmembrane region" description="Helical" evidence="2">
    <location>
        <begin position="313"/>
        <end position="332"/>
    </location>
</feature>
<accession>A0ABU2JMS5</accession>
<feature type="transmembrane region" description="Helical" evidence="2">
    <location>
        <begin position="138"/>
        <end position="164"/>
    </location>
</feature>